<dbReference type="PANTHER" id="PTHR36423:SF2">
    <property type="entry name" value="AFR070WP"/>
    <property type="match status" value="1"/>
</dbReference>
<gene>
    <name evidence="1" type="ORF">CANVERA_P4559</name>
</gene>
<proteinExistence type="predicted"/>
<dbReference type="SUPFAM" id="SSF143410">
    <property type="entry name" value="DOPA-like"/>
    <property type="match status" value="1"/>
</dbReference>
<dbReference type="InterPro" id="IPR014980">
    <property type="entry name" value="DOPA_dioxygen"/>
</dbReference>
<reference evidence="1" key="1">
    <citation type="submission" date="2022-12" db="EMBL/GenBank/DDBJ databases">
        <authorList>
            <person name="Brejova B."/>
        </authorList>
    </citation>
    <scope>NUCLEOTIDE SEQUENCE</scope>
</reference>
<dbReference type="Proteomes" id="UP001152885">
    <property type="component" value="Unassembled WGS sequence"/>
</dbReference>
<dbReference type="OrthoDB" id="9970095at2759"/>
<organism evidence="1 2">
    <name type="scientific">Candida verbasci</name>
    <dbReference type="NCBI Taxonomy" id="1227364"/>
    <lineage>
        <taxon>Eukaryota</taxon>
        <taxon>Fungi</taxon>
        <taxon>Dikarya</taxon>
        <taxon>Ascomycota</taxon>
        <taxon>Saccharomycotina</taxon>
        <taxon>Pichiomycetes</taxon>
        <taxon>Debaryomycetaceae</taxon>
        <taxon>Candida/Lodderomyces clade</taxon>
        <taxon>Candida</taxon>
    </lineage>
</organism>
<dbReference type="EMBL" id="CANTUO010000005">
    <property type="protein sequence ID" value="CAI5760047.1"/>
    <property type="molecule type" value="Genomic_DNA"/>
</dbReference>
<dbReference type="PANTHER" id="PTHR36423">
    <property type="entry name" value="AFR070WP"/>
    <property type="match status" value="1"/>
</dbReference>
<dbReference type="Gene3D" id="3.30.70.1240">
    <property type="entry name" value="DOPA-like domains"/>
    <property type="match status" value="1"/>
</dbReference>
<name>A0A9W4TZT1_9ASCO</name>
<dbReference type="AlphaFoldDB" id="A0A9W4TZT1"/>
<evidence type="ECO:0000313" key="1">
    <source>
        <dbReference type="EMBL" id="CAI5760047.1"/>
    </source>
</evidence>
<sequence length="175" mass="20117">MEYVTNLSKEDPSIATTSKFNLEFTYPVQYYDFHVYYVAHNKTSVEESTNLRNKLLLDFPEYCSNGSILVKKLYTDDHVIGPHITHFWEADVARPEVFIEVLSWFQLNHGNLSVLIHPQTGDDLTDHTSSALWLGDKLPLIVEHLPPKDGSIPEFGVKGGDRIPVENFKSHKRRF</sequence>
<dbReference type="Pfam" id="PF08883">
    <property type="entry name" value="DOPA_dioxygen"/>
    <property type="match status" value="1"/>
</dbReference>
<keyword evidence="2" id="KW-1185">Reference proteome</keyword>
<comment type="caution">
    <text evidence="1">The sequence shown here is derived from an EMBL/GenBank/DDBJ whole genome shotgun (WGS) entry which is preliminary data.</text>
</comment>
<accession>A0A9W4TZT1</accession>
<protein>
    <recommendedName>
        <fullName evidence="3">DOPA-dioxygenase</fullName>
    </recommendedName>
</protein>
<evidence type="ECO:0000313" key="2">
    <source>
        <dbReference type="Proteomes" id="UP001152885"/>
    </source>
</evidence>
<evidence type="ECO:0008006" key="3">
    <source>
        <dbReference type="Google" id="ProtNLM"/>
    </source>
</evidence>
<dbReference type="InterPro" id="IPR023389">
    <property type="entry name" value="DOPA-like_sf"/>
</dbReference>